<sequence>MSQKIAYLDCHSGVSGDMLLGAFLDAGLSFEKLREDLKALPVEGYELKLTPYSDQGIIGSRFEVVLTDQEQPTRGFTAIAALLASSQLSPWVQQTATAIFRTLGEAEAAVHGVSLEEIHFHEVGAVDSIVDIVGNTLAIEALDITQLYASPLPLTRGHLKMAHGLMPVPAPATLEILSAVKAPWVPTQLEGEFVTPTGAAILATLARFEMPAIAIERVGYGFGKKRVIWPNCLRACLGETYGLPLTAHNHDHHHDEHNHEHDHNHGHDHSHGHDHNHEHDHNH</sequence>
<evidence type="ECO:0000256" key="1">
    <source>
        <dbReference type="ARBA" id="ARBA00022596"/>
    </source>
</evidence>
<feature type="region of interest" description="Disordered" evidence="2">
    <location>
        <begin position="248"/>
        <end position="283"/>
    </location>
</feature>
<comment type="caution">
    <text evidence="3">The sequence shown here is derived from an EMBL/GenBank/DDBJ whole genome shotgun (WGS) entry which is preliminary data.</text>
</comment>
<evidence type="ECO:0008006" key="5">
    <source>
        <dbReference type="Google" id="ProtNLM"/>
    </source>
</evidence>
<dbReference type="PANTHER" id="PTHR36566:SF1">
    <property type="entry name" value="PYRIDINIUM-3,5-BISTHIOCARBOXYLIC ACID MONONUCLEOTIDE NICKEL INSERTION PROTEIN"/>
    <property type="match status" value="1"/>
</dbReference>
<evidence type="ECO:0000313" key="3">
    <source>
        <dbReference type="EMBL" id="GCE26306.1"/>
    </source>
</evidence>
<keyword evidence="4" id="KW-1185">Reference proteome</keyword>
<protein>
    <recommendedName>
        <fullName evidence="5">LarC family nickel insertion protein</fullName>
    </recommendedName>
</protein>
<dbReference type="RefSeq" id="WP_126626781.1">
    <property type="nucleotide sequence ID" value="NZ_BIFT01000001.1"/>
</dbReference>
<dbReference type="Proteomes" id="UP000287171">
    <property type="component" value="Unassembled WGS sequence"/>
</dbReference>
<dbReference type="OrthoDB" id="9765625at2"/>
<evidence type="ECO:0000313" key="4">
    <source>
        <dbReference type="Proteomes" id="UP000287171"/>
    </source>
</evidence>
<evidence type="ECO:0000256" key="2">
    <source>
        <dbReference type="SAM" id="MobiDB-lite"/>
    </source>
</evidence>
<dbReference type="InterPro" id="IPR002822">
    <property type="entry name" value="Ni_insertion"/>
</dbReference>
<dbReference type="AlphaFoldDB" id="A0A402B4N4"/>
<accession>A0A402B4N4</accession>
<gene>
    <name evidence="3" type="ORF">KDA_17900</name>
</gene>
<proteinExistence type="predicted"/>
<name>A0A402B4N4_9CHLR</name>
<reference evidence="4" key="1">
    <citation type="submission" date="2018-12" db="EMBL/GenBank/DDBJ databases">
        <title>Tengunoibacter tsumagoiensis gen. nov., sp. nov., Dictyobacter kobayashii sp. nov., D. alpinus sp. nov., and D. joshuensis sp. nov. and description of Dictyobacteraceae fam. nov. within the order Ktedonobacterales isolated from Tengu-no-mugimeshi.</title>
        <authorList>
            <person name="Wang C.M."/>
            <person name="Zheng Y."/>
            <person name="Sakai Y."/>
            <person name="Toyoda A."/>
            <person name="Minakuchi Y."/>
            <person name="Abe K."/>
            <person name="Yokota A."/>
            <person name="Yabe S."/>
        </authorList>
    </citation>
    <scope>NUCLEOTIDE SEQUENCE [LARGE SCALE GENOMIC DNA]</scope>
    <source>
        <strain evidence="4">Uno16</strain>
    </source>
</reference>
<organism evidence="3 4">
    <name type="scientific">Dictyobacter alpinus</name>
    <dbReference type="NCBI Taxonomy" id="2014873"/>
    <lineage>
        <taxon>Bacteria</taxon>
        <taxon>Bacillati</taxon>
        <taxon>Chloroflexota</taxon>
        <taxon>Ktedonobacteria</taxon>
        <taxon>Ktedonobacterales</taxon>
        <taxon>Dictyobacteraceae</taxon>
        <taxon>Dictyobacter</taxon>
    </lineage>
</organism>
<dbReference type="Pfam" id="PF01969">
    <property type="entry name" value="Ni_insertion"/>
    <property type="match status" value="1"/>
</dbReference>
<keyword evidence="1" id="KW-0533">Nickel</keyword>
<dbReference type="PANTHER" id="PTHR36566">
    <property type="entry name" value="NICKEL INSERTION PROTEIN-RELATED"/>
    <property type="match status" value="1"/>
</dbReference>
<dbReference type="EMBL" id="BIFT01000001">
    <property type="protein sequence ID" value="GCE26306.1"/>
    <property type="molecule type" value="Genomic_DNA"/>
</dbReference>